<dbReference type="SUPFAM" id="SSF53474">
    <property type="entry name" value="alpha/beta-Hydrolases"/>
    <property type="match status" value="1"/>
</dbReference>
<dbReference type="InterPro" id="IPR001375">
    <property type="entry name" value="Peptidase_S9_cat"/>
</dbReference>
<sequence>MRTEPYGAWESPISPELVVQGARRLGELRVDGAGLWWLEQRPDEGGRTAIVRRDPDGTVADVTPEEANVRTRVHEYGGGAYAVDDGTCWYTEFEDQRIHRLDPGGAPRPITPEPSEPAALRYADLTPTADRRHLLCVRERHHGPAATDVVNELVAVPADGQGAPTRLAGGHDFVAAPRPSPDGRHLAWVGWDHPSMPWDETTLWVARLEGTAVSRPAAVAGGHGSGESVILPTWAPDGALHFMSDRSGWWNLHRVEDPDAAADRQPQNLAPVADDLALPPWQFGQTPAAFLDDGRIAVVRIEDAVERPALLDPAAGTVTPLPVAHTVCRSLATDGRRLWYVGASPRLFEEIVEVDVAASTCEPRSVHRSRDLPVDPDWLPEPESVWLPTGDGERTQAFVYPPTSPTHRGPEGERPPAIVTSHGGPTGHSPPSLSLSTAFWTSRGFAVADVNYRGSTGFGRAYRDALKGRWGLADVDDCASSARFLAERGDADPTRLAIRGGSASGYTTLCALTFTDTFAAGASHFGVADPALLAEETHKFESRYLDGLIAPFPERRDVYDARSPLQHAGQASCPIILLQGLEDLVVPPSQAEAMVAALAERGIPHAYVAFPDEQHGFRKAENQIAALEAELSFYLQVFGLEHPPDLPRVSLRGA</sequence>
<organism evidence="2 3">
    <name type="scientific">Egibacter rhizosphaerae</name>
    <dbReference type="NCBI Taxonomy" id="1670831"/>
    <lineage>
        <taxon>Bacteria</taxon>
        <taxon>Bacillati</taxon>
        <taxon>Actinomycetota</taxon>
        <taxon>Nitriliruptoria</taxon>
        <taxon>Egibacterales</taxon>
        <taxon>Egibacteraceae</taxon>
        <taxon>Egibacter</taxon>
    </lineage>
</organism>
<gene>
    <name evidence="2" type="ORF">ER308_09835</name>
</gene>
<dbReference type="PANTHER" id="PTHR43056:SF5">
    <property type="entry name" value="PEPTIDASE S9 PROLYL OLIGOPEPTIDASE CATALYTIC DOMAIN-CONTAINING PROTEIN"/>
    <property type="match status" value="1"/>
</dbReference>
<dbReference type="RefSeq" id="WP_131154824.1">
    <property type="nucleotide sequence ID" value="NZ_CP036402.1"/>
</dbReference>
<dbReference type="SUPFAM" id="SSF82171">
    <property type="entry name" value="DPP6 N-terminal domain-like"/>
    <property type="match status" value="1"/>
</dbReference>
<reference evidence="2 3" key="1">
    <citation type="submission" date="2019-01" db="EMBL/GenBank/DDBJ databases">
        <title>Egibacter rhizosphaerae EGI 80759T.</title>
        <authorList>
            <person name="Chen D.-D."/>
            <person name="Tian Y."/>
            <person name="Jiao J.-Y."/>
            <person name="Zhang X.-T."/>
            <person name="Zhang Y.-G."/>
            <person name="Zhang Y."/>
            <person name="Xiao M."/>
            <person name="Shu W.-S."/>
            <person name="Li W.-J."/>
        </authorList>
    </citation>
    <scope>NUCLEOTIDE SEQUENCE [LARGE SCALE GENOMIC DNA]</scope>
    <source>
        <strain evidence="2 3">EGI 80759</strain>
    </source>
</reference>
<proteinExistence type="predicted"/>
<dbReference type="KEGG" id="erz:ER308_09835"/>
<dbReference type="GO" id="GO:0006508">
    <property type="term" value="P:proteolysis"/>
    <property type="evidence" value="ECO:0007669"/>
    <property type="project" value="InterPro"/>
</dbReference>
<accession>A0A411YFE4</accession>
<dbReference type="InterPro" id="IPR029058">
    <property type="entry name" value="AB_hydrolase_fold"/>
</dbReference>
<evidence type="ECO:0000313" key="2">
    <source>
        <dbReference type="EMBL" id="QBI19827.1"/>
    </source>
</evidence>
<dbReference type="AlphaFoldDB" id="A0A411YFE4"/>
<keyword evidence="3" id="KW-1185">Reference proteome</keyword>
<evidence type="ECO:0000259" key="1">
    <source>
        <dbReference type="Pfam" id="PF00326"/>
    </source>
</evidence>
<dbReference type="Gene3D" id="3.40.50.1820">
    <property type="entry name" value="alpha/beta hydrolase"/>
    <property type="match status" value="1"/>
</dbReference>
<dbReference type="Gene3D" id="2.120.10.30">
    <property type="entry name" value="TolB, C-terminal domain"/>
    <property type="match status" value="1"/>
</dbReference>
<dbReference type="InterPro" id="IPR011042">
    <property type="entry name" value="6-blade_b-propeller_TolB-like"/>
</dbReference>
<dbReference type="Pfam" id="PF00326">
    <property type="entry name" value="Peptidase_S9"/>
    <property type="match status" value="1"/>
</dbReference>
<dbReference type="EMBL" id="CP036402">
    <property type="protein sequence ID" value="QBI19827.1"/>
    <property type="molecule type" value="Genomic_DNA"/>
</dbReference>
<protein>
    <submittedName>
        <fullName evidence="2">S9 family peptidase</fullName>
    </submittedName>
</protein>
<dbReference type="InterPro" id="IPR050585">
    <property type="entry name" value="Xaa-Pro_dipeptidyl-ppase/CocE"/>
</dbReference>
<evidence type="ECO:0000313" key="3">
    <source>
        <dbReference type="Proteomes" id="UP000291469"/>
    </source>
</evidence>
<dbReference type="GO" id="GO:0008236">
    <property type="term" value="F:serine-type peptidase activity"/>
    <property type="evidence" value="ECO:0007669"/>
    <property type="project" value="InterPro"/>
</dbReference>
<dbReference type="PANTHER" id="PTHR43056">
    <property type="entry name" value="PEPTIDASE S9 PROLYL OLIGOPEPTIDASE"/>
    <property type="match status" value="1"/>
</dbReference>
<feature type="domain" description="Peptidase S9 prolyl oligopeptidase catalytic" evidence="1">
    <location>
        <begin position="432"/>
        <end position="639"/>
    </location>
</feature>
<dbReference type="OrthoDB" id="128799at2"/>
<name>A0A411YFE4_9ACTN</name>
<dbReference type="Proteomes" id="UP000291469">
    <property type="component" value="Chromosome"/>
</dbReference>